<reference evidence="2 3" key="1">
    <citation type="submission" date="2014-04" db="EMBL/GenBank/DDBJ databases">
        <authorList>
            <consortium name="DOE Joint Genome Institute"/>
            <person name="Kuo A."/>
            <person name="Gay G."/>
            <person name="Dore J."/>
            <person name="Kohler A."/>
            <person name="Nagy L.G."/>
            <person name="Floudas D."/>
            <person name="Copeland A."/>
            <person name="Barry K.W."/>
            <person name="Cichocki N."/>
            <person name="Veneault-Fourrey C."/>
            <person name="LaButti K."/>
            <person name="Lindquist E.A."/>
            <person name="Lipzen A."/>
            <person name="Lundell T."/>
            <person name="Morin E."/>
            <person name="Murat C."/>
            <person name="Sun H."/>
            <person name="Tunlid A."/>
            <person name="Henrissat B."/>
            <person name="Grigoriev I.V."/>
            <person name="Hibbett D.S."/>
            <person name="Martin F."/>
            <person name="Nordberg H.P."/>
            <person name="Cantor M.N."/>
            <person name="Hua S.X."/>
        </authorList>
    </citation>
    <scope>NUCLEOTIDE SEQUENCE [LARGE SCALE GENOMIC DNA]</scope>
    <source>
        <strain evidence="3">h7</strain>
    </source>
</reference>
<feature type="region of interest" description="Disordered" evidence="1">
    <location>
        <begin position="89"/>
        <end position="111"/>
    </location>
</feature>
<dbReference type="EMBL" id="KN831777">
    <property type="protein sequence ID" value="KIM42921.1"/>
    <property type="molecule type" value="Genomic_DNA"/>
</dbReference>
<gene>
    <name evidence="2" type="ORF">M413DRAFT_444541</name>
</gene>
<evidence type="ECO:0000256" key="1">
    <source>
        <dbReference type="SAM" id="MobiDB-lite"/>
    </source>
</evidence>
<evidence type="ECO:0000313" key="3">
    <source>
        <dbReference type="Proteomes" id="UP000053424"/>
    </source>
</evidence>
<proteinExistence type="predicted"/>
<evidence type="ECO:0000313" key="2">
    <source>
        <dbReference type="EMBL" id="KIM42921.1"/>
    </source>
</evidence>
<accession>A0A0C3CH28</accession>
<organism evidence="2 3">
    <name type="scientific">Hebeloma cylindrosporum</name>
    <dbReference type="NCBI Taxonomy" id="76867"/>
    <lineage>
        <taxon>Eukaryota</taxon>
        <taxon>Fungi</taxon>
        <taxon>Dikarya</taxon>
        <taxon>Basidiomycota</taxon>
        <taxon>Agaricomycotina</taxon>
        <taxon>Agaricomycetes</taxon>
        <taxon>Agaricomycetidae</taxon>
        <taxon>Agaricales</taxon>
        <taxon>Agaricineae</taxon>
        <taxon>Hymenogastraceae</taxon>
        <taxon>Hebeloma</taxon>
    </lineage>
</organism>
<dbReference type="Proteomes" id="UP000053424">
    <property type="component" value="Unassembled WGS sequence"/>
</dbReference>
<sequence length="111" mass="12826">MSSTAQLGHLITLRLRTTQVWVVDLCPLVHMDRRRRRRRRSSSGTKRSSRGDRKPASRINYPDCEQGDMSIDDGACQWTVASKMQNITEVKKNNMGQSDTETTQEFNQRKQ</sequence>
<feature type="region of interest" description="Disordered" evidence="1">
    <location>
        <begin position="32"/>
        <end position="66"/>
    </location>
</feature>
<dbReference type="AlphaFoldDB" id="A0A0C3CH28"/>
<protein>
    <submittedName>
        <fullName evidence="2">Uncharacterized protein</fullName>
    </submittedName>
</protein>
<reference evidence="3" key="2">
    <citation type="submission" date="2015-01" db="EMBL/GenBank/DDBJ databases">
        <title>Evolutionary Origins and Diversification of the Mycorrhizal Mutualists.</title>
        <authorList>
            <consortium name="DOE Joint Genome Institute"/>
            <consortium name="Mycorrhizal Genomics Consortium"/>
            <person name="Kohler A."/>
            <person name="Kuo A."/>
            <person name="Nagy L.G."/>
            <person name="Floudas D."/>
            <person name="Copeland A."/>
            <person name="Barry K.W."/>
            <person name="Cichocki N."/>
            <person name="Veneault-Fourrey C."/>
            <person name="LaButti K."/>
            <person name="Lindquist E.A."/>
            <person name="Lipzen A."/>
            <person name="Lundell T."/>
            <person name="Morin E."/>
            <person name="Murat C."/>
            <person name="Riley R."/>
            <person name="Ohm R."/>
            <person name="Sun H."/>
            <person name="Tunlid A."/>
            <person name="Henrissat B."/>
            <person name="Grigoriev I.V."/>
            <person name="Hibbett D.S."/>
            <person name="Martin F."/>
        </authorList>
    </citation>
    <scope>NUCLEOTIDE SEQUENCE [LARGE SCALE GENOMIC DNA]</scope>
    <source>
        <strain evidence="3">h7</strain>
    </source>
</reference>
<feature type="compositionally biased region" description="Basic residues" evidence="1">
    <location>
        <begin position="32"/>
        <end position="41"/>
    </location>
</feature>
<keyword evidence="3" id="KW-1185">Reference proteome</keyword>
<name>A0A0C3CH28_HEBCY</name>
<dbReference type="HOGENOM" id="CLU_2158725_0_0_1"/>